<sequence>MSTLGEEASQQSPSSTHSNAPPSPKQPLNDSSNASTVSISQRRMEYGTKEDFSPQQPPTMLYISATEPGGSLSSSSNRSKSEKSSTAKYKSLNKSPQKSPDIPKRRTQTLSPSTQRKSYAEEVESEISSASQKNHNEKALVRRITNQMQIAQYDKCDDEHPLGATVTSNERAAEKYSKPVYRLYAFRFAEAGLRRALWYLARAVAARKILFSLLPIAFVLLSLTGLLAHRENLRFMPPFDSFLSRSSGTEPSSGFTNLRLKQPTAPRFNGSNAAYSVLRRNSPSEFAVLLKARKHGDSVIHERTIDVYKKIRRSIQSIRVVYENNDLTWSELCRESCTDDQDVIELIRASNSKAVLTFPETVIPPRGPSKNLTRLFLALSIGGVETDVDGGIANARALNLVLRLKDNFRPQILANWDEQFRKKVSDEVDQVRNVANADIFWWSYPEFVDEVATAFRKVHVALAFSALLLIFVCLIGCLASNAYQSKPVLGVIVGLVLIVCCIGGYSVQFAGVATLNALVFPVFFTITGIGLLTLFSLENTWSKYSNAACDPVEKLSLIMSWDGPCIVIASLIVIISFLVVGSSTANPYLQYVSFVLAAGVAVLLIFALLFFTVFLFIGGRRETKGLKWYQCFQPGDNHFAPRTINEYSEVSVSLLHDKLVETKPSLTHAIASLMANPYIRCPVAFAFAIYLVFAFWGCKDLTVDLREEYFTTTGSESRAYIENYREMFARYEQYLELVFDEPIDYHDPHRKEDILALIDWAVQNQLATRSISWLKDFARFESSTIYDINPDTFVPIVSLVFLTMDNFKKYQPDVSFDKYQTQIVASKMYIELSAKGIQQRLLLQLNAALGRKQMVCRHQLYELVEPFYYRLSLIEALLAKARTSGIPLSIKAPFAFSIQHDLQMMSTVLVAFAVMICCICGLSLFLFGVPSLTALVFLSDLSVMTGVVGYAVYWNVPVNIITFSVALSGDALTTVIVANFCYHYATAGRLQKTGEQRVQYSFQCDNVFTEQLPSFCASVQGMCDDCCCYCFEMEEDVGSIYYIPTAGRSINTEHLHSFSRQYSYALPAPSSQPMMISPPPGYLQLPAPVLVPDVLPYHRPNAVVSVDGCKSIRSTRLDSYSEHSSATSPRIPHSKHQTPKRERRIKPPPPPLIDEQSVSEDCIYEEPPSPSTTRVRPRSGENSPRTQNRNERNDRRSLERQPPTRFFHGDHNSTTRVRPRSGENSPRTQNRNERNDRRSLERQPPTRFFHGDHNDREPAIEMQSNWRQYLLEGSLRQKGSVPNPQPLIYYPTPAYRTQPTNYSARDRSMRY</sequence>
<dbReference type="GO" id="GO:0005886">
    <property type="term" value="C:plasma membrane"/>
    <property type="evidence" value="ECO:0007669"/>
    <property type="project" value="TreeGrafter"/>
</dbReference>
<dbReference type="InterPro" id="IPR053958">
    <property type="entry name" value="HMGCR/SNAP/NPC1-like_SSD"/>
</dbReference>
<name>A0A0B2UMQ3_TOXCA</name>
<feature type="domain" description="SSD" evidence="4">
    <location>
        <begin position="524"/>
        <end position="617"/>
    </location>
</feature>
<feature type="compositionally biased region" description="Polar residues" evidence="2">
    <location>
        <begin position="1"/>
        <end position="41"/>
    </location>
</feature>
<feature type="transmembrane region" description="Helical" evidence="3">
    <location>
        <begin position="960"/>
        <end position="982"/>
    </location>
</feature>
<reference evidence="5 6" key="1">
    <citation type="submission" date="2014-11" db="EMBL/GenBank/DDBJ databases">
        <title>Genetic blueprint of the zoonotic pathogen Toxocara canis.</title>
        <authorList>
            <person name="Zhu X.-Q."/>
            <person name="Korhonen P.K."/>
            <person name="Cai H."/>
            <person name="Young N.D."/>
            <person name="Nejsum P."/>
            <person name="von Samson-Himmelstjerna G."/>
            <person name="Boag P.R."/>
            <person name="Tan P."/>
            <person name="Li Q."/>
            <person name="Min J."/>
            <person name="Yang Y."/>
            <person name="Wang X."/>
            <person name="Fang X."/>
            <person name="Hall R.S."/>
            <person name="Hofmann A."/>
            <person name="Sternberg P.W."/>
            <person name="Jex A.R."/>
            <person name="Gasser R.B."/>
        </authorList>
    </citation>
    <scope>NUCLEOTIDE SEQUENCE [LARGE SCALE GENOMIC DNA]</scope>
    <source>
        <strain evidence="5">PN_DK_2014</strain>
    </source>
</reference>
<proteinExistence type="inferred from homology"/>
<feature type="transmembrane region" description="Helical" evidence="3">
    <location>
        <begin position="488"/>
        <end position="507"/>
    </location>
</feature>
<feature type="region of interest" description="Disordered" evidence="2">
    <location>
        <begin position="1117"/>
        <end position="1257"/>
    </location>
</feature>
<evidence type="ECO:0000259" key="4">
    <source>
        <dbReference type="PROSITE" id="PS50156"/>
    </source>
</evidence>
<dbReference type="OMA" id="IKSRMYL"/>
<dbReference type="PANTHER" id="PTHR10796">
    <property type="entry name" value="PATCHED-RELATED"/>
    <property type="match status" value="1"/>
</dbReference>
<keyword evidence="3" id="KW-0812">Transmembrane</keyword>
<feature type="transmembrane region" description="Helical" evidence="3">
    <location>
        <begin position="904"/>
        <end position="927"/>
    </location>
</feature>
<feature type="transmembrane region" description="Helical" evidence="3">
    <location>
        <begin position="558"/>
        <end position="579"/>
    </location>
</feature>
<dbReference type="SUPFAM" id="SSF82866">
    <property type="entry name" value="Multidrug efflux transporter AcrB transmembrane domain"/>
    <property type="match status" value="1"/>
</dbReference>
<dbReference type="EMBL" id="JPKZ01003266">
    <property type="protein sequence ID" value="KHN72256.1"/>
    <property type="molecule type" value="Genomic_DNA"/>
</dbReference>
<feature type="region of interest" description="Disordered" evidence="2">
    <location>
        <begin position="1289"/>
        <end position="1311"/>
    </location>
</feature>
<dbReference type="Gene3D" id="1.20.1640.10">
    <property type="entry name" value="Multidrug efflux transporter AcrB transmembrane domain"/>
    <property type="match status" value="1"/>
</dbReference>
<dbReference type="GO" id="GO:0018996">
    <property type="term" value="P:molting cycle, collagen and cuticulin-based cuticle"/>
    <property type="evidence" value="ECO:0007669"/>
    <property type="project" value="TreeGrafter"/>
</dbReference>
<dbReference type="Pfam" id="PF12349">
    <property type="entry name" value="Sterol-sensing"/>
    <property type="match status" value="1"/>
</dbReference>
<keyword evidence="3" id="KW-1133">Transmembrane helix</keyword>
<feature type="transmembrane region" description="Helical" evidence="3">
    <location>
        <begin position="591"/>
        <end position="617"/>
    </location>
</feature>
<evidence type="ECO:0000256" key="3">
    <source>
        <dbReference type="SAM" id="Phobius"/>
    </source>
</evidence>
<dbReference type="Proteomes" id="UP000031036">
    <property type="component" value="Unassembled WGS sequence"/>
</dbReference>
<protein>
    <submittedName>
        <fullName evidence="5">Patched domain-containing protein 4</fullName>
    </submittedName>
</protein>
<feature type="compositionally biased region" description="Basic and acidic residues" evidence="2">
    <location>
        <begin position="42"/>
        <end position="52"/>
    </location>
</feature>
<feature type="compositionally biased region" description="Basic and acidic residues" evidence="2">
    <location>
        <begin position="1230"/>
        <end position="1241"/>
    </location>
</feature>
<dbReference type="OrthoDB" id="5854469at2759"/>
<feature type="transmembrane region" description="Helical" evidence="3">
    <location>
        <begin position="209"/>
        <end position="228"/>
    </location>
</feature>
<feature type="compositionally biased region" description="Polar residues" evidence="2">
    <location>
        <begin position="86"/>
        <end position="98"/>
    </location>
</feature>
<evidence type="ECO:0000256" key="1">
    <source>
        <dbReference type="ARBA" id="ARBA00005585"/>
    </source>
</evidence>
<accession>A0A0B2UMQ3</accession>
<dbReference type="GO" id="GO:0030659">
    <property type="term" value="C:cytoplasmic vesicle membrane"/>
    <property type="evidence" value="ECO:0007669"/>
    <property type="project" value="TreeGrafter"/>
</dbReference>
<evidence type="ECO:0000256" key="2">
    <source>
        <dbReference type="SAM" id="MobiDB-lite"/>
    </source>
</evidence>
<evidence type="ECO:0000313" key="6">
    <source>
        <dbReference type="Proteomes" id="UP000031036"/>
    </source>
</evidence>
<dbReference type="PANTHER" id="PTHR10796:SF187">
    <property type="entry name" value="SSD DOMAIN-CONTAINING PROTEIN"/>
    <property type="match status" value="1"/>
</dbReference>
<evidence type="ECO:0000313" key="5">
    <source>
        <dbReference type="EMBL" id="KHN72256.1"/>
    </source>
</evidence>
<gene>
    <name evidence="5" type="primary">Ptchd4</name>
    <name evidence="5" type="ORF">Tcan_12162</name>
</gene>
<feature type="region of interest" description="Disordered" evidence="2">
    <location>
        <begin position="1"/>
        <end position="136"/>
    </location>
</feature>
<comment type="caution">
    <text evidence="5">The sequence shown here is derived from an EMBL/GenBank/DDBJ whole genome shotgun (WGS) entry which is preliminary data.</text>
</comment>
<feature type="transmembrane region" description="Helical" evidence="3">
    <location>
        <begin position="460"/>
        <end position="481"/>
    </location>
</feature>
<feature type="transmembrane region" description="Helical" evidence="3">
    <location>
        <begin position="513"/>
        <end position="537"/>
    </location>
</feature>
<dbReference type="InterPro" id="IPR051697">
    <property type="entry name" value="Patched_domain-protein"/>
</dbReference>
<keyword evidence="3" id="KW-0472">Membrane</keyword>
<organism evidence="5 6">
    <name type="scientific">Toxocara canis</name>
    <name type="common">Canine roundworm</name>
    <dbReference type="NCBI Taxonomy" id="6265"/>
    <lineage>
        <taxon>Eukaryota</taxon>
        <taxon>Metazoa</taxon>
        <taxon>Ecdysozoa</taxon>
        <taxon>Nematoda</taxon>
        <taxon>Chromadorea</taxon>
        <taxon>Rhabditida</taxon>
        <taxon>Spirurina</taxon>
        <taxon>Ascaridomorpha</taxon>
        <taxon>Ascaridoidea</taxon>
        <taxon>Toxocaridae</taxon>
        <taxon>Toxocara</taxon>
    </lineage>
</organism>
<feature type="compositionally biased region" description="Basic residues" evidence="2">
    <location>
        <begin position="1132"/>
        <end position="1146"/>
    </location>
</feature>
<dbReference type="InterPro" id="IPR000731">
    <property type="entry name" value="SSD"/>
</dbReference>
<feature type="compositionally biased region" description="Basic and acidic residues" evidence="2">
    <location>
        <begin position="1188"/>
        <end position="1199"/>
    </location>
</feature>
<keyword evidence="6" id="KW-1185">Reference proteome</keyword>
<feature type="transmembrane region" description="Helical" evidence="3">
    <location>
        <begin position="678"/>
        <end position="696"/>
    </location>
</feature>
<feature type="compositionally biased region" description="Polar residues" evidence="2">
    <location>
        <begin position="108"/>
        <end position="117"/>
    </location>
</feature>
<feature type="compositionally biased region" description="Polar residues" evidence="2">
    <location>
        <begin position="1214"/>
        <end position="1229"/>
    </location>
</feature>
<dbReference type="PROSITE" id="PS50156">
    <property type="entry name" value="SSD"/>
    <property type="match status" value="1"/>
</dbReference>
<comment type="similarity">
    <text evidence="1">Belongs to the patched family.</text>
</comment>
<dbReference type="GO" id="GO:0006897">
    <property type="term" value="P:endocytosis"/>
    <property type="evidence" value="ECO:0007669"/>
    <property type="project" value="TreeGrafter"/>
</dbReference>
<feature type="transmembrane region" description="Helical" evidence="3">
    <location>
        <begin position="934"/>
        <end position="954"/>
    </location>
</feature>